<dbReference type="GO" id="GO:0006952">
    <property type="term" value="P:defense response"/>
    <property type="evidence" value="ECO:0007669"/>
    <property type="project" value="UniProtKB-KW"/>
</dbReference>
<protein>
    <recommendedName>
        <fullName evidence="6">Disease resistance N-terminal domain-containing protein</fullName>
    </recommendedName>
</protein>
<keyword evidence="4" id="KW-0547">Nucleotide-binding</keyword>
<dbReference type="PANTHER" id="PTHR19338:SF73">
    <property type="entry name" value="DISEASE RESISTANCE PROTEIN RGA2-LIKE"/>
    <property type="match status" value="1"/>
</dbReference>
<dbReference type="InterPro" id="IPR041118">
    <property type="entry name" value="Rx_N"/>
</dbReference>
<keyword evidence="8" id="KW-1185">Reference proteome</keyword>
<dbReference type="EMBL" id="CP144752">
    <property type="protein sequence ID" value="WVZ88182.1"/>
    <property type="molecule type" value="Genomic_DNA"/>
</dbReference>
<organism evidence="7 8">
    <name type="scientific">Paspalum notatum var. saurae</name>
    <dbReference type="NCBI Taxonomy" id="547442"/>
    <lineage>
        <taxon>Eukaryota</taxon>
        <taxon>Viridiplantae</taxon>
        <taxon>Streptophyta</taxon>
        <taxon>Embryophyta</taxon>
        <taxon>Tracheophyta</taxon>
        <taxon>Spermatophyta</taxon>
        <taxon>Magnoliopsida</taxon>
        <taxon>Liliopsida</taxon>
        <taxon>Poales</taxon>
        <taxon>Poaceae</taxon>
        <taxon>PACMAD clade</taxon>
        <taxon>Panicoideae</taxon>
        <taxon>Andropogonodae</taxon>
        <taxon>Paspaleae</taxon>
        <taxon>Paspalinae</taxon>
        <taxon>Paspalum</taxon>
    </lineage>
</organism>
<sequence>MEAAVASRILNVVGSKLALLLIKEYSSIVGVNKDIQELHDKVKNINNWLETVGDKAIGDDPSTNWVKQLKDVVYAVDDVVDDFQLKAEKHDVVGDAGTVSRYMCTKPNSFICKAVRKIKEIKKRFAAIVKQRANFSILANSLPIDHPI</sequence>
<accession>A0AAQ3X974</accession>
<name>A0AAQ3X974_PASNO</name>
<dbReference type="AlphaFoldDB" id="A0AAQ3X974"/>
<comment type="similarity">
    <text evidence="1">Belongs to the disease resistance NB-LRR family.</text>
</comment>
<gene>
    <name evidence="7" type="ORF">U9M48_034729</name>
</gene>
<feature type="domain" description="Disease resistance N-terminal" evidence="6">
    <location>
        <begin position="10"/>
        <end position="99"/>
    </location>
</feature>
<evidence type="ECO:0000313" key="8">
    <source>
        <dbReference type="Proteomes" id="UP001341281"/>
    </source>
</evidence>
<evidence type="ECO:0000256" key="5">
    <source>
        <dbReference type="ARBA" id="ARBA00022821"/>
    </source>
</evidence>
<evidence type="ECO:0000259" key="6">
    <source>
        <dbReference type="Pfam" id="PF18052"/>
    </source>
</evidence>
<keyword evidence="3" id="KW-0677">Repeat</keyword>
<dbReference type="PANTHER" id="PTHR19338">
    <property type="entry name" value="TRANSLOCASE OF INNER MITOCHONDRIAL MEMBRANE 13 HOMOLOG"/>
    <property type="match status" value="1"/>
</dbReference>
<keyword evidence="5" id="KW-0611">Plant defense</keyword>
<evidence type="ECO:0000256" key="4">
    <source>
        <dbReference type="ARBA" id="ARBA00022741"/>
    </source>
</evidence>
<dbReference type="Gene3D" id="1.20.5.4130">
    <property type="match status" value="1"/>
</dbReference>
<keyword evidence="2" id="KW-0433">Leucine-rich repeat</keyword>
<evidence type="ECO:0000256" key="2">
    <source>
        <dbReference type="ARBA" id="ARBA00022614"/>
    </source>
</evidence>
<dbReference type="Proteomes" id="UP001341281">
    <property type="component" value="Chromosome 08"/>
</dbReference>
<evidence type="ECO:0000256" key="3">
    <source>
        <dbReference type="ARBA" id="ARBA00022737"/>
    </source>
</evidence>
<proteinExistence type="inferred from homology"/>
<evidence type="ECO:0000256" key="1">
    <source>
        <dbReference type="ARBA" id="ARBA00008894"/>
    </source>
</evidence>
<dbReference type="GO" id="GO:0000166">
    <property type="term" value="F:nucleotide binding"/>
    <property type="evidence" value="ECO:0007669"/>
    <property type="project" value="UniProtKB-KW"/>
</dbReference>
<evidence type="ECO:0000313" key="7">
    <source>
        <dbReference type="EMBL" id="WVZ88182.1"/>
    </source>
</evidence>
<reference evidence="7 8" key="1">
    <citation type="submission" date="2024-02" db="EMBL/GenBank/DDBJ databases">
        <title>High-quality chromosome-scale genome assembly of Pensacola bahiagrass (Paspalum notatum Flugge var. saurae).</title>
        <authorList>
            <person name="Vega J.M."/>
            <person name="Podio M."/>
            <person name="Orjuela J."/>
            <person name="Siena L.A."/>
            <person name="Pessino S.C."/>
            <person name="Combes M.C."/>
            <person name="Mariac C."/>
            <person name="Albertini E."/>
            <person name="Pupilli F."/>
            <person name="Ortiz J.P.A."/>
            <person name="Leblanc O."/>
        </authorList>
    </citation>
    <scope>NUCLEOTIDE SEQUENCE [LARGE SCALE GENOMIC DNA]</scope>
    <source>
        <strain evidence="7">R1</strain>
        <tissue evidence="7">Leaf</tissue>
    </source>
</reference>
<dbReference type="Pfam" id="PF18052">
    <property type="entry name" value="Rx_N"/>
    <property type="match status" value="1"/>
</dbReference>